<sequence length="96" mass="10171">MRAVFLGESSGGSGGVKRKCTGTGKLGCSTVLLSAKVVQALNLNFEDIHSHVQAQQRFNGSTGIGPNYDALMARRNALLMLQNRSLKADHAINPSS</sequence>
<gene>
    <name evidence="1" type="ORF">LWI28_023991</name>
</gene>
<reference evidence="1" key="2">
    <citation type="submission" date="2023-02" db="EMBL/GenBank/DDBJ databases">
        <authorList>
            <person name="Swenson N.G."/>
            <person name="Wegrzyn J.L."/>
            <person name="Mcevoy S.L."/>
        </authorList>
    </citation>
    <scope>NUCLEOTIDE SEQUENCE</scope>
    <source>
        <strain evidence="1">91603</strain>
        <tissue evidence="1">Leaf</tissue>
    </source>
</reference>
<dbReference type="Proteomes" id="UP001064489">
    <property type="component" value="Chromosome 7"/>
</dbReference>
<reference evidence="1" key="1">
    <citation type="journal article" date="2022" name="Plant J.">
        <title>Strategies of tolerance reflected in two North American maple genomes.</title>
        <authorList>
            <person name="McEvoy S.L."/>
            <person name="Sezen U.U."/>
            <person name="Trouern-Trend A."/>
            <person name="McMahon S.M."/>
            <person name="Schaberg P.G."/>
            <person name="Yang J."/>
            <person name="Wegrzyn J.L."/>
            <person name="Swenson N.G."/>
        </authorList>
    </citation>
    <scope>NUCLEOTIDE SEQUENCE</scope>
    <source>
        <strain evidence="1">91603</strain>
    </source>
</reference>
<evidence type="ECO:0000313" key="1">
    <source>
        <dbReference type="EMBL" id="KAI9170184.1"/>
    </source>
</evidence>
<dbReference type="PANTHER" id="PTHR33356">
    <property type="entry name" value="TIP41-LIKE PROTEIN"/>
    <property type="match status" value="1"/>
</dbReference>
<accession>A0AAD5IMW5</accession>
<proteinExistence type="predicted"/>
<dbReference type="PANTHER" id="PTHR33356:SF17">
    <property type="entry name" value="TPX2 CENTRAL DOMAIN-CONTAINING PROTEIN"/>
    <property type="match status" value="1"/>
</dbReference>
<comment type="caution">
    <text evidence="1">The sequence shown here is derived from an EMBL/GenBank/DDBJ whole genome shotgun (WGS) entry which is preliminary data.</text>
</comment>
<organism evidence="1 2">
    <name type="scientific">Acer negundo</name>
    <name type="common">Box elder</name>
    <dbReference type="NCBI Taxonomy" id="4023"/>
    <lineage>
        <taxon>Eukaryota</taxon>
        <taxon>Viridiplantae</taxon>
        <taxon>Streptophyta</taxon>
        <taxon>Embryophyta</taxon>
        <taxon>Tracheophyta</taxon>
        <taxon>Spermatophyta</taxon>
        <taxon>Magnoliopsida</taxon>
        <taxon>eudicotyledons</taxon>
        <taxon>Gunneridae</taxon>
        <taxon>Pentapetalae</taxon>
        <taxon>rosids</taxon>
        <taxon>malvids</taxon>
        <taxon>Sapindales</taxon>
        <taxon>Sapindaceae</taxon>
        <taxon>Hippocastanoideae</taxon>
        <taxon>Acereae</taxon>
        <taxon>Acer</taxon>
    </lineage>
</organism>
<protein>
    <submittedName>
        <fullName evidence="1">Uncharacterized protein</fullName>
    </submittedName>
</protein>
<keyword evidence="2" id="KW-1185">Reference proteome</keyword>
<evidence type="ECO:0000313" key="2">
    <source>
        <dbReference type="Proteomes" id="UP001064489"/>
    </source>
</evidence>
<name>A0AAD5IMW5_ACENE</name>
<dbReference type="AlphaFoldDB" id="A0AAD5IMW5"/>
<dbReference type="EMBL" id="JAJSOW010000104">
    <property type="protein sequence ID" value="KAI9170184.1"/>
    <property type="molecule type" value="Genomic_DNA"/>
</dbReference>